<dbReference type="PANTHER" id="PTHR48083">
    <property type="entry name" value="MEDIUM-CHAIN SPECIFIC ACYL-COA DEHYDROGENASE, MITOCHONDRIAL-RELATED"/>
    <property type="match status" value="1"/>
</dbReference>
<dbReference type="STRING" id="569365.A0A0D1ZRD9"/>
<dbReference type="SUPFAM" id="SSF56645">
    <property type="entry name" value="Acyl-CoA dehydrogenase NM domain-like"/>
    <property type="match status" value="1"/>
</dbReference>
<proteinExistence type="predicted"/>
<dbReference type="VEuPathDB" id="FungiDB:PV07_06325"/>
<evidence type="ECO:0000256" key="2">
    <source>
        <dbReference type="SAM" id="MobiDB-lite"/>
    </source>
</evidence>
<dbReference type="AlphaFoldDB" id="A0A0D1ZRD9"/>
<dbReference type="OrthoDB" id="434771at2759"/>
<feature type="region of interest" description="Disordered" evidence="2">
    <location>
        <begin position="130"/>
        <end position="149"/>
    </location>
</feature>
<dbReference type="GO" id="GO:0003995">
    <property type="term" value="F:acyl-CoA dehydrogenase activity"/>
    <property type="evidence" value="ECO:0007669"/>
    <property type="project" value="TreeGrafter"/>
</dbReference>
<dbReference type="GO" id="GO:0033539">
    <property type="term" value="P:fatty acid beta-oxidation using acyl-CoA dehydrogenase"/>
    <property type="evidence" value="ECO:0007669"/>
    <property type="project" value="TreeGrafter"/>
</dbReference>
<sequence length="149" mass="16247">MSDPLLLNSADGHVPASKRIPVIACPFTSSRAQKTLDLVEKFVEEECIPADAIFSQQLGEGVASRFNTQPRVLEDLKTKAKNLGLWNMFLPKRISSDLGAGFSNLEYGVMAEYLGKSVIASEATNCAAPDTGNRKSWQDMAQKIRRGDG</sequence>
<dbReference type="InterPro" id="IPR050741">
    <property type="entry name" value="Acyl-CoA_dehydrogenase"/>
</dbReference>
<dbReference type="EMBL" id="KN847042">
    <property type="protein sequence ID" value="KIW30591.1"/>
    <property type="molecule type" value="Genomic_DNA"/>
</dbReference>
<dbReference type="RefSeq" id="XP_016250807.1">
    <property type="nucleotide sequence ID" value="XM_016393288.1"/>
</dbReference>
<dbReference type="InterPro" id="IPR009100">
    <property type="entry name" value="AcylCoA_DH/oxidase_NM_dom_sf"/>
</dbReference>
<organism evidence="3 4">
    <name type="scientific">Cladophialophora immunda</name>
    <dbReference type="NCBI Taxonomy" id="569365"/>
    <lineage>
        <taxon>Eukaryota</taxon>
        <taxon>Fungi</taxon>
        <taxon>Dikarya</taxon>
        <taxon>Ascomycota</taxon>
        <taxon>Pezizomycotina</taxon>
        <taxon>Eurotiomycetes</taxon>
        <taxon>Chaetothyriomycetidae</taxon>
        <taxon>Chaetothyriales</taxon>
        <taxon>Herpotrichiellaceae</taxon>
        <taxon>Cladophialophora</taxon>
    </lineage>
</organism>
<evidence type="ECO:0000313" key="3">
    <source>
        <dbReference type="EMBL" id="KIW30591.1"/>
    </source>
</evidence>
<evidence type="ECO:0000256" key="1">
    <source>
        <dbReference type="ARBA" id="ARBA00023002"/>
    </source>
</evidence>
<dbReference type="InterPro" id="IPR037069">
    <property type="entry name" value="AcylCoA_DH/ox_N_sf"/>
</dbReference>
<name>A0A0D1ZRD9_9EURO</name>
<keyword evidence="1" id="KW-0560">Oxidoreductase</keyword>
<accession>A0A0D1ZRD9</accession>
<dbReference type="PANTHER" id="PTHR48083:SF32">
    <property type="entry name" value="ACYL-COA DEHYDROGENASE NM DOMAIN-LIKE PROTEIN"/>
    <property type="match status" value="1"/>
</dbReference>
<reference evidence="3 4" key="1">
    <citation type="submission" date="2015-01" db="EMBL/GenBank/DDBJ databases">
        <title>The Genome Sequence of Cladophialophora immunda CBS83496.</title>
        <authorList>
            <consortium name="The Broad Institute Genomics Platform"/>
            <person name="Cuomo C."/>
            <person name="de Hoog S."/>
            <person name="Gorbushina A."/>
            <person name="Stielow B."/>
            <person name="Teixiera M."/>
            <person name="Abouelleil A."/>
            <person name="Chapman S.B."/>
            <person name="Priest M."/>
            <person name="Young S.K."/>
            <person name="Wortman J."/>
            <person name="Nusbaum C."/>
            <person name="Birren B."/>
        </authorList>
    </citation>
    <scope>NUCLEOTIDE SEQUENCE [LARGE SCALE GENOMIC DNA]</scope>
    <source>
        <strain evidence="3 4">CBS 83496</strain>
    </source>
</reference>
<dbReference type="GO" id="GO:0005737">
    <property type="term" value="C:cytoplasm"/>
    <property type="evidence" value="ECO:0007669"/>
    <property type="project" value="TreeGrafter"/>
</dbReference>
<keyword evidence="4" id="KW-1185">Reference proteome</keyword>
<dbReference type="Proteomes" id="UP000054466">
    <property type="component" value="Unassembled WGS sequence"/>
</dbReference>
<gene>
    <name evidence="3" type="ORF">PV07_06325</name>
</gene>
<dbReference type="GO" id="GO:0050660">
    <property type="term" value="F:flavin adenine dinucleotide binding"/>
    <property type="evidence" value="ECO:0007669"/>
    <property type="project" value="InterPro"/>
</dbReference>
<dbReference type="GeneID" id="27345519"/>
<dbReference type="HOGENOM" id="CLU_1749441_0_0_1"/>
<evidence type="ECO:0000313" key="4">
    <source>
        <dbReference type="Proteomes" id="UP000054466"/>
    </source>
</evidence>
<dbReference type="Gene3D" id="1.10.540.10">
    <property type="entry name" value="Acyl-CoA dehydrogenase/oxidase, N-terminal domain"/>
    <property type="match status" value="1"/>
</dbReference>
<protein>
    <submittedName>
        <fullName evidence="3">Uncharacterized protein</fullName>
    </submittedName>
</protein>